<feature type="region of interest" description="Disordered" evidence="1">
    <location>
        <begin position="171"/>
        <end position="197"/>
    </location>
</feature>
<reference evidence="3 4" key="1">
    <citation type="journal article" date="2017" name="Antonie Van Leeuwenhoek">
        <title>Rhizobium rhizosphaerae sp. nov., a novel species isolated from rice rhizosphere.</title>
        <authorList>
            <person name="Zhao J.J."/>
            <person name="Zhang J."/>
            <person name="Zhang R.J."/>
            <person name="Zhang C.W."/>
            <person name="Yin H.Q."/>
            <person name="Zhang X.X."/>
        </authorList>
    </citation>
    <scope>NUCLEOTIDE SEQUENCE [LARGE SCALE GENOMIC DNA]</scope>
    <source>
        <strain evidence="3 4">E3</strain>
    </source>
</reference>
<sequence>MDFERQQTISPPVGSKSLLKVMLISILLHGLIGWWLLSQDRIRIAEKSENDHAAIKAKLIFFPKPKSPEDLTDTEQREAPPSIDETNEEVEQIQQPILSEQKEQVIDEVIDSAPQEEQLTKEETAKDQLPAIDYPPIEKTENANQKQSNTPIMTSRDLAQKHLQNYSAQANQRLAEQEAQRYRQQKNSPDLNLPEIDPFKTEDEKLVESNTIRVDCSSTVNKTLLTVLRFTSGTTMDCSKQSDLAPYIDKHVKKPLPADNLR</sequence>
<keyword evidence="2" id="KW-0812">Transmembrane</keyword>
<evidence type="ECO:0000256" key="1">
    <source>
        <dbReference type="SAM" id="MobiDB-lite"/>
    </source>
</evidence>
<keyword evidence="4" id="KW-1185">Reference proteome</keyword>
<feature type="transmembrane region" description="Helical" evidence="2">
    <location>
        <begin position="18"/>
        <end position="37"/>
    </location>
</feature>
<evidence type="ECO:0000313" key="4">
    <source>
        <dbReference type="Proteomes" id="UP000006334"/>
    </source>
</evidence>
<comment type="caution">
    <text evidence="3">The sequence shown here is derived from an EMBL/GenBank/DDBJ whole genome shotgun (WGS) entry which is preliminary data.</text>
</comment>
<feature type="region of interest" description="Disordered" evidence="1">
    <location>
        <begin position="65"/>
        <end position="90"/>
    </location>
</feature>
<accession>K6X5X7</accession>
<keyword evidence="2" id="KW-0472">Membrane</keyword>
<protein>
    <submittedName>
        <fullName evidence="3">Uncharacterized protein</fullName>
    </submittedName>
</protein>
<evidence type="ECO:0000313" key="3">
    <source>
        <dbReference type="EMBL" id="GAC16019.1"/>
    </source>
</evidence>
<dbReference type="EMBL" id="BAEN01000065">
    <property type="protein sequence ID" value="GAC16019.1"/>
    <property type="molecule type" value="Genomic_DNA"/>
</dbReference>
<evidence type="ECO:0000256" key="2">
    <source>
        <dbReference type="SAM" id="Phobius"/>
    </source>
</evidence>
<dbReference type="AlphaFoldDB" id="K6X5X7"/>
<dbReference type="RefSeq" id="WP_008845822.1">
    <property type="nucleotide sequence ID" value="NZ_BAEN01000065.1"/>
</dbReference>
<gene>
    <name evidence="3" type="ORF">GLIP_3405</name>
</gene>
<dbReference type="OrthoDB" id="6329672at2"/>
<organism evidence="3 4">
    <name type="scientific">Aliiglaciecola lipolytica E3</name>
    <dbReference type="NCBI Taxonomy" id="1127673"/>
    <lineage>
        <taxon>Bacteria</taxon>
        <taxon>Pseudomonadati</taxon>
        <taxon>Pseudomonadota</taxon>
        <taxon>Gammaproteobacteria</taxon>
        <taxon>Alteromonadales</taxon>
        <taxon>Alteromonadaceae</taxon>
        <taxon>Aliiglaciecola</taxon>
    </lineage>
</organism>
<proteinExistence type="predicted"/>
<dbReference type="Proteomes" id="UP000006334">
    <property type="component" value="Unassembled WGS sequence"/>
</dbReference>
<feature type="region of interest" description="Disordered" evidence="1">
    <location>
        <begin position="112"/>
        <end position="150"/>
    </location>
</feature>
<keyword evidence="2" id="KW-1133">Transmembrane helix</keyword>
<feature type="compositionally biased region" description="Basic and acidic residues" evidence="1">
    <location>
        <begin position="66"/>
        <end position="78"/>
    </location>
</feature>
<name>K6X5X7_9ALTE</name>